<dbReference type="GO" id="GO:0005886">
    <property type="term" value="C:plasma membrane"/>
    <property type="evidence" value="ECO:0007669"/>
    <property type="project" value="UniProtKB-SubCell"/>
</dbReference>
<dbReference type="CDD" id="cd06579">
    <property type="entry name" value="TM_PBP1_transp_AraH_like"/>
    <property type="match status" value="1"/>
</dbReference>
<feature type="transmembrane region" description="Helical" evidence="11">
    <location>
        <begin position="24"/>
        <end position="46"/>
    </location>
</feature>
<evidence type="ECO:0000256" key="2">
    <source>
        <dbReference type="ARBA" id="ARBA00022448"/>
    </source>
</evidence>
<evidence type="ECO:0000313" key="13">
    <source>
        <dbReference type="Proteomes" id="UP000292118"/>
    </source>
</evidence>
<evidence type="ECO:0000256" key="3">
    <source>
        <dbReference type="ARBA" id="ARBA00022475"/>
    </source>
</evidence>
<dbReference type="PANTHER" id="PTHR32196">
    <property type="entry name" value="ABC TRANSPORTER PERMEASE PROTEIN YPHD-RELATED-RELATED"/>
    <property type="match status" value="1"/>
</dbReference>
<organism evidence="12 13">
    <name type="scientific">Xylanimonas protaetiae</name>
    <dbReference type="NCBI Taxonomy" id="2509457"/>
    <lineage>
        <taxon>Bacteria</taxon>
        <taxon>Bacillati</taxon>
        <taxon>Actinomycetota</taxon>
        <taxon>Actinomycetes</taxon>
        <taxon>Micrococcales</taxon>
        <taxon>Promicromonosporaceae</taxon>
        <taxon>Xylanimonas</taxon>
    </lineage>
</organism>
<dbReference type="Proteomes" id="UP000292118">
    <property type="component" value="Chromosome"/>
</dbReference>
<evidence type="ECO:0000256" key="4">
    <source>
        <dbReference type="ARBA" id="ARBA00022519"/>
    </source>
</evidence>
<comment type="subcellular location">
    <subcellularLocation>
        <location evidence="1">Cell membrane</location>
        <topology evidence="1">Multi-pass membrane protein</topology>
    </subcellularLocation>
</comment>
<evidence type="ECO:0000256" key="1">
    <source>
        <dbReference type="ARBA" id="ARBA00004651"/>
    </source>
</evidence>
<dbReference type="PANTHER" id="PTHR32196:SF32">
    <property type="entry name" value="XYLOSE TRANSPORT SYSTEM PERMEASE PROTEIN XYLH"/>
    <property type="match status" value="1"/>
</dbReference>
<feature type="transmembrane region" description="Helical" evidence="11">
    <location>
        <begin position="79"/>
        <end position="96"/>
    </location>
</feature>
<sequence>MSEAVHDERLAPTSPLTRLLRRPAVSAGVAALVIFVFFSLTTTTFASPAGAATWLESAATIGIMAVPVGLLMTAGEFDLSAGVMVGFSGLVTGVLTTHYGVDVWLSMAISAVMCVAVGTLNGLLVTRTRLPSFIVTLGTFFVLQGINLALLKAIIGQVSIQGMNQVPGFRSVQWVLASRTAIGGMQVQAAVWWWLLVVALGTWVLTRTRYGNWIFAVGGAFEPAREVGVPVKRTKVALFMATAFCGWFVGQVALFRFGTAQSSSGIGQELVYIICAVVGGCVMTGGVGSAIGPALGALIYGMANLGIVYAGWDNNWLKAFLGVMLLLAVLLNNYIRERAEGLR</sequence>
<name>A0A4P6EZE9_9MICO</name>
<keyword evidence="13" id="KW-1185">Reference proteome</keyword>
<dbReference type="RefSeq" id="WP_129186232.1">
    <property type="nucleotide sequence ID" value="NZ_CP035493.1"/>
</dbReference>
<feature type="transmembrane region" description="Helical" evidence="11">
    <location>
        <begin position="130"/>
        <end position="151"/>
    </location>
</feature>
<evidence type="ECO:0000256" key="6">
    <source>
        <dbReference type="ARBA" id="ARBA00022692"/>
    </source>
</evidence>
<feature type="transmembrane region" description="Helical" evidence="11">
    <location>
        <begin position="189"/>
        <end position="206"/>
    </location>
</feature>
<keyword evidence="2" id="KW-0813">Transport</keyword>
<feature type="transmembrane region" description="Helical" evidence="11">
    <location>
        <begin position="236"/>
        <end position="258"/>
    </location>
</feature>
<dbReference type="OrthoDB" id="6844941at2"/>
<proteinExistence type="predicted"/>
<dbReference type="InterPro" id="IPR001851">
    <property type="entry name" value="ABC_transp_permease"/>
</dbReference>
<feature type="transmembrane region" description="Helical" evidence="11">
    <location>
        <begin position="315"/>
        <end position="335"/>
    </location>
</feature>
<evidence type="ECO:0000256" key="8">
    <source>
        <dbReference type="ARBA" id="ARBA00023136"/>
    </source>
</evidence>
<evidence type="ECO:0000256" key="7">
    <source>
        <dbReference type="ARBA" id="ARBA00022989"/>
    </source>
</evidence>
<dbReference type="EMBL" id="CP035493">
    <property type="protein sequence ID" value="QAY68830.1"/>
    <property type="molecule type" value="Genomic_DNA"/>
</dbReference>
<comment type="function">
    <text evidence="9">Part of the binding-protein-dependent transport system for D-xylose. Probably responsible for the translocation of the substrate across the membrane.</text>
</comment>
<keyword evidence="8 11" id="KW-0472">Membrane</keyword>
<dbReference type="KEGG" id="xya:ET471_01185"/>
<feature type="transmembrane region" description="Helical" evidence="11">
    <location>
        <begin position="53"/>
        <end position="73"/>
    </location>
</feature>
<dbReference type="Pfam" id="PF02653">
    <property type="entry name" value="BPD_transp_2"/>
    <property type="match status" value="1"/>
</dbReference>
<keyword evidence="6 11" id="KW-0812">Transmembrane</keyword>
<keyword evidence="3" id="KW-1003">Cell membrane</keyword>
<evidence type="ECO:0000256" key="5">
    <source>
        <dbReference type="ARBA" id="ARBA00022597"/>
    </source>
</evidence>
<evidence type="ECO:0000313" key="12">
    <source>
        <dbReference type="EMBL" id="QAY68830.1"/>
    </source>
</evidence>
<protein>
    <recommendedName>
        <fullName evidence="10">Xylose transport system permease protein XylH</fullName>
    </recommendedName>
</protein>
<keyword evidence="7 11" id="KW-1133">Transmembrane helix</keyword>
<evidence type="ECO:0000256" key="11">
    <source>
        <dbReference type="SAM" id="Phobius"/>
    </source>
</evidence>
<dbReference type="AlphaFoldDB" id="A0A4P6EZE9"/>
<reference evidence="12 13" key="1">
    <citation type="submission" date="2019-01" db="EMBL/GenBank/DDBJ databases">
        <title>Genome sequencing of strain FW10M-9.</title>
        <authorList>
            <person name="Heo J."/>
            <person name="Kim S.-J."/>
            <person name="Kim J.-S."/>
            <person name="Hong S.-B."/>
            <person name="Kwon S.-W."/>
        </authorList>
    </citation>
    <scope>NUCLEOTIDE SEQUENCE [LARGE SCALE GENOMIC DNA]</scope>
    <source>
        <strain evidence="12 13">FW10M-9</strain>
    </source>
</reference>
<feature type="transmembrane region" description="Helical" evidence="11">
    <location>
        <begin position="103"/>
        <end position="124"/>
    </location>
</feature>
<dbReference type="GO" id="GO:0022857">
    <property type="term" value="F:transmembrane transporter activity"/>
    <property type="evidence" value="ECO:0007669"/>
    <property type="project" value="InterPro"/>
</dbReference>
<evidence type="ECO:0000256" key="10">
    <source>
        <dbReference type="ARBA" id="ARBA00035686"/>
    </source>
</evidence>
<gene>
    <name evidence="12" type="ORF">ET471_01185</name>
</gene>
<keyword evidence="4" id="KW-0997">Cell inner membrane</keyword>
<keyword evidence="5" id="KW-0762">Sugar transport</keyword>
<feature type="transmembrane region" description="Helical" evidence="11">
    <location>
        <begin position="270"/>
        <end position="303"/>
    </location>
</feature>
<accession>A0A4P6EZE9</accession>
<evidence type="ECO:0000256" key="9">
    <source>
        <dbReference type="ARBA" id="ARBA00035611"/>
    </source>
</evidence>